<dbReference type="EMBL" id="UFUZ01000002">
    <property type="protein sequence ID" value="SUX41039.1"/>
    <property type="molecule type" value="Genomic_DNA"/>
</dbReference>
<feature type="signal peptide" evidence="2">
    <location>
        <begin position="1"/>
        <end position="20"/>
    </location>
</feature>
<keyword evidence="1" id="KW-0472">Membrane</keyword>
<dbReference type="GeneID" id="77231646"/>
<evidence type="ECO:0000313" key="6">
    <source>
        <dbReference type="Proteomes" id="UP000535305"/>
    </source>
</evidence>
<evidence type="ECO:0000256" key="2">
    <source>
        <dbReference type="SAM" id="SignalP"/>
    </source>
</evidence>
<protein>
    <submittedName>
        <fullName evidence="4">Uncharacterized protein</fullName>
    </submittedName>
</protein>
<feature type="transmembrane region" description="Helical" evidence="1">
    <location>
        <begin position="44"/>
        <end position="61"/>
    </location>
</feature>
<reference evidence="3 6" key="2">
    <citation type="submission" date="2018-06" db="EMBL/GenBank/DDBJ databases">
        <authorList>
            <consortium name="PulseNet: The National Subtyping Network for Foodborne Disease Surveillance"/>
            <person name="Tarr C.L."/>
            <person name="Trees E."/>
            <person name="Katz L.S."/>
            <person name="Carleton-Romer H.A."/>
            <person name="Stroika S."/>
            <person name="Kucerova Z."/>
            <person name="Roache K.F."/>
            <person name="Sabol A.L."/>
            <person name="Besser J."/>
            <person name="Gerner-Smidt P."/>
        </authorList>
    </citation>
    <scope>NUCLEOTIDE SEQUENCE [LARGE SCALE GENOMIC DNA]</scope>
    <source>
        <strain evidence="3 6">PNUSAC003104</strain>
    </source>
</reference>
<dbReference type="Proteomes" id="UP000254161">
    <property type="component" value="Unassembled WGS sequence"/>
</dbReference>
<keyword evidence="1" id="KW-0812">Transmembrane</keyword>
<accession>A0A381F368</accession>
<keyword evidence="1" id="KW-1133">Transmembrane helix</keyword>
<evidence type="ECO:0000313" key="4">
    <source>
        <dbReference type="EMBL" id="SUX41039.1"/>
    </source>
</evidence>
<keyword evidence="2" id="KW-0732">Signal</keyword>
<organism evidence="4 5">
    <name type="scientific">Campylobacter upsaliensis</name>
    <dbReference type="NCBI Taxonomy" id="28080"/>
    <lineage>
        <taxon>Bacteria</taxon>
        <taxon>Pseudomonadati</taxon>
        <taxon>Campylobacterota</taxon>
        <taxon>Epsilonproteobacteria</taxon>
        <taxon>Campylobacterales</taxon>
        <taxon>Campylobacteraceae</taxon>
        <taxon>Campylobacter</taxon>
    </lineage>
</organism>
<evidence type="ECO:0000313" key="3">
    <source>
        <dbReference type="EMBL" id="EAJ1622351.1"/>
    </source>
</evidence>
<gene>
    <name evidence="3" type="ORF">CT510_06815</name>
    <name evidence="4" type="ORF">NCTC12264_01857</name>
</gene>
<feature type="transmembrane region" description="Helical" evidence="1">
    <location>
        <begin position="68"/>
        <end position="88"/>
    </location>
</feature>
<dbReference type="Proteomes" id="UP000535305">
    <property type="component" value="Unassembled WGS sequence"/>
</dbReference>
<keyword evidence="6" id="KW-1185">Reference proteome</keyword>
<dbReference type="RefSeq" id="WP_004276266.1">
    <property type="nucleotide sequence ID" value="NZ_JANKIN010000017.1"/>
</dbReference>
<name>A0A381F368_CAMUP</name>
<evidence type="ECO:0000313" key="5">
    <source>
        <dbReference type="Proteomes" id="UP000254161"/>
    </source>
</evidence>
<proteinExistence type="predicted"/>
<feature type="chain" id="PRO_5044586890" evidence="2">
    <location>
        <begin position="21"/>
        <end position="93"/>
    </location>
</feature>
<reference evidence="4 5" key="1">
    <citation type="submission" date="2018-06" db="EMBL/GenBank/DDBJ databases">
        <authorList>
            <consortium name="Pathogen Informatics"/>
            <person name="Doyle S."/>
        </authorList>
    </citation>
    <scope>NUCLEOTIDE SEQUENCE [LARGE SCALE GENOMIC DNA]</scope>
    <source>
        <strain evidence="4 5">NCTC12264</strain>
    </source>
</reference>
<evidence type="ECO:0000256" key="1">
    <source>
        <dbReference type="SAM" id="Phobius"/>
    </source>
</evidence>
<dbReference type="EMBL" id="AABVLA010000029">
    <property type="protein sequence ID" value="EAJ1622351.1"/>
    <property type="molecule type" value="Genomic_DNA"/>
</dbReference>
<dbReference type="AlphaFoldDB" id="A0A381F368"/>
<sequence length="93" mass="10324">MKKFLAISLFLGIFALDLFAGTQNTVGLDSAWKNIEMLLKDAYVSKIICLIFVAIGLYRAYAGSMMQFGLMLMFAFISFNLDSIVNTMSSGIF</sequence>